<keyword evidence="2" id="KW-1185">Reference proteome</keyword>
<comment type="caution">
    <text evidence="1">The sequence shown here is derived from an EMBL/GenBank/DDBJ whole genome shotgun (WGS) entry which is preliminary data.</text>
</comment>
<reference evidence="1 2" key="1">
    <citation type="journal article" date="2019" name="Genome Biol. Evol.">
        <title>Insights into the evolution of the New World diploid cottons (Gossypium, subgenus Houzingenia) based on genome sequencing.</title>
        <authorList>
            <person name="Grover C.E."/>
            <person name="Arick M.A. 2nd"/>
            <person name="Thrash A."/>
            <person name="Conover J.L."/>
            <person name="Sanders W.S."/>
            <person name="Peterson D.G."/>
            <person name="Frelichowski J.E."/>
            <person name="Scheffler J.A."/>
            <person name="Scheffler B.E."/>
            <person name="Wendel J.F."/>
        </authorList>
    </citation>
    <scope>NUCLEOTIDE SEQUENCE [LARGE SCALE GENOMIC DNA]</scope>
    <source>
        <strain evidence="1">157</strain>
        <tissue evidence="1">Leaf</tissue>
    </source>
</reference>
<dbReference type="AlphaFoldDB" id="A0A7J8MEJ9"/>
<dbReference type="EMBL" id="JABEZX010000008">
    <property type="protein sequence ID" value="MBA0563124.1"/>
    <property type="molecule type" value="Genomic_DNA"/>
</dbReference>
<name>A0A7J8MEJ9_9ROSI</name>
<proteinExistence type="predicted"/>
<accession>A0A7J8MEJ9</accession>
<protein>
    <submittedName>
        <fullName evidence="1">Uncharacterized protein</fullName>
    </submittedName>
</protein>
<gene>
    <name evidence="1" type="ORF">Golob_008124</name>
</gene>
<evidence type="ECO:0000313" key="1">
    <source>
        <dbReference type="EMBL" id="MBA0563124.1"/>
    </source>
</evidence>
<dbReference type="Proteomes" id="UP000593572">
    <property type="component" value="Unassembled WGS sequence"/>
</dbReference>
<organism evidence="1 2">
    <name type="scientific">Gossypium lobatum</name>
    <dbReference type="NCBI Taxonomy" id="34289"/>
    <lineage>
        <taxon>Eukaryota</taxon>
        <taxon>Viridiplantae</taxon>
        <taxon>Streptophyta</taxon>
        <taxon>Embryophyta</taxon>
        <taxon>Tracheophyta</taxon>
        <taxon>Spermatophyta</taxon>
        <taxon>Magnoliopsida</taxon>
        <taxon>eudicotyledons</taxon>
        <taxon>Gunneridae</taxon>
        <taxon>Pentapetalae</taxon>
        <taxon>rosids</taxon>
        <taxon>malvids</taxon>
        <taxon>Malvales</taxon>
        <taxon>Malvaceae</taxon>
        <taxon>Malvoideae</taxon>
        <taxon>Gossypium</taxon>
    </lineage>
</organism>
<sequence length="92" mass="10345">MSLMIALIVDLSYFELRHFVITILESPIICKTLNSIEIPNFKACNPACASATNGVAILVWMTDLEANISPPHFELPVPRQILRIIQSPQQKR</sequence>
<evidence type="ECO:0000313" key="2">
    <source>
        <dbReference type="Proteomes" id="UP000593572"/>
    </source>
</evidence>